<dbReference type="Pfam" id="PF00330">
    <property type="entry name" value="Aconitase"/>
    <property type="match status" value="1"/>
</dbReference>
<dbReference type="NCBIfam" id="TIGR01341">
    <property type="entry name" value="aconitase_1"/>
    <property type="match status" value="1"/>
</dbReference>
<dbReference type="PRINTS" id="PR00415">
    <property type="entry name" value="ACONITASE"/>
</dbReference>
<keyword evidence="9 12" id="KW-0456">Lyase</keyword>
<comment type="function">
    <text evidence="9">Catalyzes the isomerization of citrate to isocitrate via cis-aconitate.</text>
</comment>
<evidence type="ECO:0000256" key="3">
    <source>
        <dbReference type="ARBA" id="ARBA00007185"/>
    </source>
</evidence>
<comment type="subunit">
    <text evidence="4">Monomer.</text>
</comment>
<dbReference type="CDD" id="cd01580">
    <property type="entry name" value="AcnA_IRP_Swivel"/>
    <property type="match status" value="1"/>
</dbReference>
<evidence type="ECO:0000259" key="11">
    <source>
        <dbReference type="Pfam" id="PF00694"/>
    </source>
</evidence>
<dbReference type="EC" id="4.2.1.3" evidence="9"/>
<dbReference type="Gene3D" id="3.30.499.10">
    <property type="entry name" value="Aconitase, domain 3"/>
    <property type="match status" value="2"/>
</dbReference>
<comment type="caution">
    <text evidence="12">The sequence shown here is derived from an EMBL/GenBank/DDBJ whole genome shotgun (WGS) entry which is preliminary data.</text>
</comment>
<dbReference type="Pfam" id="PF00694">
    <property type="entry name" value="Aconitase_C"/>
    <property type="match status" value="1"/>
</dbReference>
<evidence type="ECO:0000256" key="9">
    <source>
        <dbReference type="RuleBase" id="RU361275"/>
    </source>
</evidence>
<comment type="pathway">
    <text evidence="2">Carbohydrate metabolism; tricarboxylic acid cycle; isocitrate from oxaloacetate: step 2/2.</text>
</comment>
<dbReference type="InterPro" id="IPR000573">
    <property type="entry name" value="AconitaseA/IPMdHydase_ssu_swvl"/>
</dbReference>
<evidence type="ECO:0000313" key="13">
    <source>
        <dbReference type="Proteomes" id="UP001595387"/>
    </source>
</evidence>
<dbReference type="GO" id="GO:0003994">
    <property type="term" value="F:aconitate hydratase activity"/>
    <property type="evidence" value="ECO:0007669"/>
    <property type="project" value="UniProtKB-EC"/>
</dbReference>
<dbReference type="SUPFAM" id="SSF52016">
    <property type="entry name" value="LeuD/IlvD-like"/>
    <property type="match status" value="1"/>
</dbReference>
<dbReference type="CDD" id="cd01586">
    <property type="entry name" value="AcnA_IRP"/>
    <property type="match status" value="1"/>
</dbReference>
<evidence type="ECO:0000256" key="2">
    <source>
        <dbReference type="ARBA" id="ARBA00004717"/>
    </source>
</evidence>
<comment type="cofactor">
    <cofactor evidence="1">
        <name>[4Fe-4S] cluster</name>
        <dbReference type="ChEBI" id="CHEBI:49883"/>
    </cofactor>
</comment>
<reference evidence="13" key="1">
    <citation type="journal article" date="2019" name="Int. J. Syst. Evol. Microbiol.">
        <title>The Global Catalogue of Microorganisms (GCM) 10K type strain sequencing project: providing services to taxonomists for standard genome sequencing and annotation.</title>
        <authorList>
            <consortium name="The Broad Institute Genomics Platform"/>
            <consortium name="The Broad Institute Genome Sequencing Center for Infectious Disease"/>
            <person name="Wu L."/>
            <person name="Ma J."/>
        </authorList>
    </citation>
    <scope>NUCLEOTIDE SEQUENCE [LARGE SCALE GENOMIC DNA]</scope>
    <source>
        <strain evidence="13">KCTC 13193</strain>
    </source>
</reference>
<dbReference type="NCBIfam" id="NF009520">
    <property type="entry name" value="PRK12881.1"/>
    <property type="match status" value="1"/>
</dbReference>
<dbReference type="PROSITE" id="PS01244">
    <property type="entry name" value="ACONITASE_2"/>
    <property type="match status" value="1"/>
</dbReference>
<dbReference type="Gene3D" id="6.10.190.10">
    <property type="match status" value="1"/>
</dbReference>
<accession>A0ABV7A1N1</accession>
<evidence type="ECO:0000256" key="8">
    <source>
        <dbReference type="ARBA" id="ARBA00023501"/>
    </source>
</evidence>
<dbReference type="InterPro" id="IPR044137">
    <property type="entry name" value="AcnA_IRP_Swivel"/>
</dbReference>
<proteinExistence type="inferred from homology"/>
<evidence type="ECO:0000256" key="4">
    <source>
        <dbReference type="ARBA" id="ARBA00011245"/>
    </source>
</evidence>
<evidence type="ECO:0000313" key="12">
    <source>
        <dbReference type="EMBL" id="MFC2946900.1"/>
    </source>
</evidence>
<dbReference type="RefSeq" id="WP_390301432.1">
    <property type="nucleotide sequence ID" value="NZ_JBHRRZ010000001.1"/>
</dbReference>
<dbReference type="NCBIfam" id="NF006757">
    <property type="entry name" value="PRK09277.1"/>
    <property type="match status" value="1"/>
</dbReference>
<gene>
    <name evidence="12" type="primary">acnA</name>
    <name evidence="12" type="ORF">ACFODW_00780</name>
</gene>
<dbReference type="PROSITE" id="PS00450">
    <property type="entry name" value="ACONITASE_1"/>
    <property type="match status" value="1"/>
</dbReference>
<evidence type="ECO:0000256" key="1">
    <source>
        <dbReference type="ARBA" id="ARBA00001966"/>
    </source>
</evidence>
<dbReference type="PANTHER" id="PTHR11670">
    <property type="entry name" value="ACONITASE/IRON-RESPONSIVE ELEMENT FAMILY MEMBER"/>
    <property type="match status" value="1"/>
</dbReference>
<name>A0ABV7A1N1_9BACI</name>
<organism evidence="12 13">
    <name type="scientific">Virgibacillus sediminis</name>
    <dbReference type="NCBI Taxonomy" id="202260"/>
    <lineage>
        <taxon>Bacteria</taxon>
        <taxon>Bacillati</taxon>
        <taxon>Bacillota</taxon>
        <taxon>Bacilli</taxon>
        <taxon>Bacillales</taxon>
        <taxon>Bacillaceae</taxon>
        <taxon>Virgibacillus</taxon>
    </lineage>
</organism>
<evidence type="ECO:0000256" key="7">
    <source>
        <dbReference type="ARBA" id="ARBA00023014"/>
    </source>
</evidence>
<evidence type="ECO:0000256" key="5">
    <source>
        <dbReference type="ARBA" id="ARBA00022723"/>
    </source>
</evidence>
<dbReference type="EMBL" id="JBHRRZ010000001">
    <property type="protein sequence ID" value="MFC2946900.1"/>
    <property type="molecule type" value="Genomic_DNA"/>
</dbReference>
<evidence type="ECO:0000256" key="6">
    <source>
        <dbReference type="ARBA" id="ARBA00023004"/>
    </source>
</evidence>
<keyword evidence="7 9" id="KW-0411">Iron-sulfur</keyword>
<sequence>MGNNAFNSKKQFNANGKTYNYYDLKAVEEAGLGKVSRLPFSIRVLLESLLRQHDGRQIKNEHVEGLAKWGTKEGEGSDVPFKPSRVILQDFTGVPAVVDLASLRKAMVDMGGEPNKINPEVPVDLVIDHSVQVDEYGTPNALQANMDLEFERNAERYEFLNWAQKAFENYRAVPPATGIVHQVNLEYIANVVHGVKNSDGEYEAYPDTLVGTDSHTTMINGLGVLGWGVGGIEAEAGMLGQPSFIPAPDVIGVKFTGSFPNGTTATDLALKVTQVLREKNVVGKFVEYFGPGLKDMPLADRATISNMAPEYGATCGFFPVDEEALNYLKLTGRDQEQVDLVEKYCKENNLWYSADQPDPEYTEMVEINLDELEPNLSGPKRPQDLIALSDMKEKFNNAVTAPEGNQGFGMDKSEFDKEVEIEHPNGSRSVMKTGSLAIAAITSCTNTSNPYVMLGAGLLAKNAVEKGLDVPEYVKTSLAPGSKVVTKYLEDSGLMPYLDKLGFNLVGYGCTTCIGNSGPLRPEIEQAIADNDLLVSSVLSGNRNFEGRIHPLVKANYLASPPLVVAYALAGTVDVDLSKEPLGKDKNGEPVYMNDIWPSMKEIKEQVENVVTPEIFRKEYENVFESNEKWNEIDTTDEPLFEWDKDSTYIQNPPFFEGLSKEADTVKPLNKLRAIGKFGDSVTTDHISPAGAIAKDMPAGKHLQDKGVSPRNFNSYGSRRGNHEVMMRGTFANIRIRNLLAPGTEGGYTTYWPTGDVMPIYDAAMKYQQDGTGLIVLGGKDYGMGSSRDWAAKGTNLLGIKTVIAESFERIHRSNLVMMGVLPLQFEKGQSADKLGLTGKETFNVEIGEDVKPHDLVKVTAVDEEGKTTEFQAIARFDSEVEIDYYRHGGILQMVLRDKMEA</sequence>
<dbReference type="SUPFAM" id="SSF53732">
    <property type="entry name" value="Aconitase iron-sulfur domain"/>
    <property type="match status" value="1"/>
</dbReference>
<dbReference type="InterPro" id="IPR006249">
    <property type="entry name" value="Aconitase/IRP2"/>
</dbReference>
<keyword evidence="5" id="KW-0479">Metal-binding</keyword>
<feature type="domain" description="Aconitase/3-isopropylmalate dehydratase large subunit alpha/beta/alpha" evidence="10">
    <location>
        <begin position="73"/>
        <end position="571"/>
    </location>
</feature>
<keyword evidence="6 9" id="KW-0408">Iron</keyword>
<dbReference type="InterPro" id="IPR001030">
    <property type="entry name" value="Acoase/IPM_deHydtase_lsu_aba"/>
</dbReference>
<dbReference type="InterPro" id="IPR018136">
    <property type="entry name" value="Aconitase_4Fe-4S_BS"/>
</dbReference>
<feature type="domain" description="Aconitase A/isopropylmalate dehydratase small subunit swivel" evidence="11">
    <location>
        <begin position="702"/>
        <end position="828"/>
    </location>
</feature>
<protein>
    <recommendedName>
        <fullName evidence="9">Aconitate hydratase</fullName>
        <shortName evidence="9">Aconitase</shortName>
        <ecNumber evidence="9">4.2.1.3</ecNumber>
    </recommendedName>
</protein>
<dbReference type="InterPro" id="IPR015931">
    <property type="entry name" value="Acnase/IPM_dHydase_lsu_aba_1/3"/>
</dbReference>
<evidence type="ECO:0000259" key="10">
    <source>
        <dbReference type="Pfam" id="PF00330"/>
    </source>
</evidence>
<comment type="similarity">
    <text evidence="3 9">Belongs to the aconitase/IPM isomerase family.</text>
</comment>
<dbReference type="InterPro" id="IPR036008">
    <property type="entry name" value="Aconitase_4Fe-4S_dom"/>
</dbReference>
<keyword evidence="9" id="KW-0004">4Fe-4S</keyword>
<dbReference type="InterPro" id="IPR015928">
    <property type="entry name" value="Aconitase/3IPM_dehydase_swvl"/>
</dbReference>
<dbReference type="Proteomes" id="UP001595387">
    <property type="component" value="Unassembled WGS sequence"/>
</dbReference>
<keyword evidence="13" id="KW-1185">Reference proteome</keyword>
<dbReference type="Gene3D" id="3.20.19.10">
    <property type="entry name" value="Aconitase, domain 4"/>
    <property type="match status" value="1"/>
</dbReference>
<comment type="catalytic activity">
    <reaction evidence="8 9">
        <text>citrate = D-threo-isocitrate</text>
        <dbReference type="Rhea" id="RHEA:10336"/>
        <dbReference type="ChEBI" id="CHEBI:15562"/>
        <dbReference type="ChEBI" id="CHEBI:16947"/>
        <dbReference type="EC" id="4.2.1.3"/>
    </reaction>
</comment>